<keyword evidence="8" id="KW-1185">Reference proteome</keyword>
<evidence type="ECO:0000313" key="7">
    <source>
        <dbReference type="EMBL" id="PXX54950.1"/>
    </source>
</evidence>
<keyword evidence="3 5" id="KW-1133">Transmembrane helix</keyword>
<sequence>MSATPRDPGLQAERTALAWRRTAATAMCTALLLAHHATQRNSIPTAIAPIVTATCLVVLAALGHQRGRRLMTDHHSSAHTATLLTSLAVAATSGTIAIGLFLR</sequence>
<dbReference type="InterPro" id="IPR003807">
    <property type="entry name" value="DUF202"/>
</dbReference>
<evidence type="ECO:0000256" key="5">
    <source>
        <dbReference type="SAM" id="Phobius"/>
    </source>
</evidence>
<evidence type="ECO:0000256" key="1">
    <source>
        <dbReference type="ARBA" id="ARBA00004127"/>
    </source>
</evidence>
<dbReference type="GO" id="GO:0012505">
    <property type="term" value="C:endomembrane system"/>
    <property type="evidence" value="ECO:0007669"/>
    <property type="project" value="UniProtKB-SubCell"/>
</dbReference>
<accession>A0A318JSI9</accession>
<comment type="subcellular location">
    <subcellularLocation>
        <location evidence="1">Endomembrane system</location>
        <topology evidence="1">Multi-pass membrane protein</topology>
    </subcellularLocation>
</comment>
<feature type="transmembrane region" description="Helical" evidence="5">
    <location>
        <begin position="43"/>
        <end position="62"/>
    </location>
</feature>
<dbReference type="Proteomes" id="UP000247569">
    <property type="component" value="Unassembled WGS sequence"/>
</dbReference>
<proteinExistence type="predicted"/>
<evidence type="ECO:0000259" key="6">
    <source>
        <dbReference type="Pfam" id="PF02656"/>
    </source>
</evidence>
<name>A0A318JSI9_9NOCA</name>
<dbReference type="Pfam" id="PF02656">
    <property type="entry name" value="DUF202"/>
    <property type="match status" value="1"/>
</dbReference>
<feature type="transmembrane region" description="Helical" evidence="5">
    <location>
        <begin position="83"/>
        <end position="102"/>
    </location>
</feature>
<evidence type="ECO:0000256" key="2">
    <source>
        <dbReference type="ARBA" id="ARBA00022692"/>
    </source>
</evidence>
<organism evidence="7 8">
    <name type="scientific">Nocardia tenerifensis</name>
    <dbReference type="NCBI Taxonomy" id="228006"/>
    <lineage>
        <taxon>Bacteria</taxon>
        <taxon>Bacillati</taxon>
        <taxon>Actinomycetota</taxon>
        <taxon>Actinomycetes</taxon>
        <taxon>Mycobacteriales</taxon>
        <taxon>Nocardiaceae</taxon>
        <taxon>Nocardia</taxon>
    </lineage>
</organism>
<protein>
    <submittedName>
        <fullName evidence="7">Uncharacterized protein DUF202</fullName>
    </submittedName>
</protein>
<evidence type="ECO:0000256" key="3">
    <source>
        <dbReference type="ARBA" id="ARBA00022989"/>
    </source>
</evidence>
<dbReference type="RefSeq" id="WP_040742741.1">
    <property type="nucleotide sequence ID" value="NZ_QJKF01000022.1"/>
</dbReference>
<reference evidence="7 8" key="1">
    <citation type="submission" date="2018-05" db="EMBL/GenBank/DDBJ databases">
        <title>Genomic Encyclopedia of Type Strains, Phase IV (KMG-IV): sequencing the most valuable type-strain genomes for metagenomic binning, comparative biology and taxonomic classification.</title>
        <authorList>
            <person name="Goeker M."/>
        </authorList>
    </citation>
    <scope>NUCLEOTIDE SEQUENCE [LARGE SCALE GENOMIC DNA]</scope>
    <source>
        <strain evidence="7 8">DSM 44704</strain>
    </source>
</reference>
<gene>
    <name evidence="7" type="ORF">DFR70_12291</name>
</gene>
<dbReference type="AlphaFoldDB" id="A0A318JSI9"/>
<dbReference type="EMBL" id="QJKF01000022">
    <property type="protein sequence ID" value="PXX54950.1"/>
    <property type="molecule type" value="Genomic_DNA"/>
</dbReference>
<keyword evidence="4 5" id="KW-0472">Membrane</keyword>
<comment type="caution">
    <text evidence="7">The sequence shown here is derived from an EMBL/GenBank/DDBJ whole genome shotgun (WGS) entry which is preliminary data.</text>
</comment>
<evidence type="ECO:0000256" key="4">
    <source>
        <dbReference type="ARBA" id="ARBA00023136"/>
    </source>
</evidence>
<evidence type="ECO:0000313" key="8">
    <source>
        <dbReference type="Proteomes" id="UP000247569"/>
    </source>
</evidence>
<feature type="domain" description="DUF202" evidence="6">
    <location>
        <begin position="7"/>
        <end position="66"/>
    </location>
</feature>
<keyword evidence="2 5" id="KW-0812">Transmembrane</keyword>